<protein>
    <recommendedName>
        <fullName evidence="4 11">tRNA uridine 5-carboxymethylaminomethyl modification enzyme MnmG</fullName>
    </recommendedName>
    <alternativeName>
        <fullName evidence="10 11">Glucose-inhibited division protein A</fullName>
    </alternativeName>
</protein>
<gene>
    <name evidence="11 13" type="primary">mnmG</name>
    <name evidence="11" type="synonym">gidA</name>
    <name evidence="13" type="ORF">DYI37_07440</name>
</gene>
<comment type="subcellular location">
    <subcellularLocation>
        <location evidence="11">Cytoplasm</location>
    </subcellularLocation>
</comment>
<dbReference type="InterPro" id="IPR040131">
    <property type="entry name" value="MnmG_N"/>
</dbReference>
<dbReference type="InterPro" id="IPR020595">
    <property type="entry name" value="MnmG-rel_CS"/>
</dbReference>
<organism evidence="13 14">
    <name type="scientific">Fulvimarina endophytica</name>
    <dbReference type="NCBI Taxonomy" id="2293836"/>
    <lineage>
        <taxon>Bacteria</taxon>
        <taxon>Pseudomonadati</taxon>
        <taxon>Pseudomonadota</taxon>
        <taxon>Alphaproteobacteria</taxon>
        <taxon>Hyphomicrobiales</taxon>
        <taxon>Aurantimonadaceae</taxon>
        <taxon>Fulvimarina</taxon>
    </lineage>
</organism>
<evidence type="ECO:0000313" key="13">
    <source>
        <dbReference type="EMBL" id="RFC64535.1"/>
    </source>
</evidence>
<evidence type="ECO:0000259" key="12">
    <source>
        <dbReference type="SMART" id="SM01228"/>
    </source>
</evidence>
<dbReference type="Pfam" id="PF13932">
    <property type="entry name" value="SAM_GIDA_C"/>
    <property type="match status" value="1"/>
</dbReference>
<dbReference type="PROSITE" id="PS01281">
    <property type="entry name" value="GIDA_2"/>
    <property type="match status" value="1"/>
</dbReference>
<dbReference type="Gene3D" id="1.10.10.1800">
    <property type="entry name" value="tRNA uridine 5-carboxymethylaminomethyl modification enzyme MnmG/GidA"/>
    <property type="match status" value="1"/>
</dbReference>
<dbReference type="GO" id="GO:0030488">
    <property type="term" value="P:tRNA methylation"/>
    <property type="evidence" value="ECO:0007669"/>
    <property type="project" value="TreeGrafter"/>
</dbReference>
<keyword evidence="11" id="KW-0963">Cytoplasm</keyword>
<comment type="subunit">
    <text evidence="9 11">Homodimer. Heterotetramer of two MnmE and two MnmG subunits.</text>
</comment>
<evidence type="ECO:0000256" key="7">
    <source>
        <dbReference type="ARBA" id="ARBA00022827"/>
    </source>
</evidence>
<dbReference type="InterPro" id="IPR026904">
    <property type="entry name" value="MnmG_C"/>
</dbReference>
<dbReference type="FunFam" id="3.50.50.60:FF:000002">
    <property type="entry name" value="tRNA uridine 5-carboxymethylaminomethyl modification enzyme MnmG"/>
    <property type="match status" value="1"/>
</dbReference>
<evidence type="ECO:0000256" key="3">
    <source>
        <dbReference type="ARBA" id="ARBA00007653"/>
    </source>
</evidence>
<dbReference type="Pfam" id="PF21680">
    <property type="entry name" value="GIDA_C_1st"/>
    <property type="match status" value="1"/>
</dbReference>
<comment type="caution">
    <text evidence="13">The sequence shown here is derived from an EMBL/GenBank/DDBJ whole genome shotgun (WGS) entry which is preliminary data.</text>
</comment>
<evidence type="ECO:0000256" key="10">
    <source>
        <dbReference type="ARBA" id="ARBA00031800"/>
    </source>
</evidence>
<dbReference type="Gene3D" id="3.50.50.60">
    <property type="entry name" value="FAD/NAD(P)-binding domain"/>
    <property type="match status" value="2"/>
</dbReference>
<dbReference type="InterPro" id="IPR036188">
    <property type="entry name" value="FAD/NAD-bd_sf"/>
</dbReference>
<dbReference type="EMBL" id="QURL01000003">
    <property type="protein sequence ID" value="RFC64535.1"/>
    <property type="molecule type" value="Genomic_DNA"/>
</dbReference>
<comment type="similarity">
    <text evidence="3 11">Belongs to the MnmG family.</text>
</comment>
<evidence type="ECO:0000256" key="8">
    <source>
        <dbReference type="ARBA" id="ARBA00023027"/>
    </source>
</evidence>
<feature type="binding site" evidence="11">
    <location>
        <position position="374"/>
    </location>
    <ligand>
        <name>FAD</name>
        <dbReference type="ChEBI" id="CHEBI:57692"/>
    </ligand>
</feature>
<evidence type="ECO:0000256" key="6">
    <source>
        <dbReference type="ARBA" id="ARBA00022694"/>
    </source>
</evidence>
<name>A0A371X5N4_9HYPH</name>
<dbReference type="FunFam" id="3.50.50.60:FF:000082">
    <property type="entry name" value="protein MTO1 homolog, mitochondrial isoform X1"/>
    <property type="match status" value="1"/>
</dbReference>
<comment type="cofactor">
    <cofactor evidence="1 11">
        <name>FAD</name>
        <dbReference type="ChEBI" id="CHEBI:57692"/>
    </cofactor>
</comment>
<dbReference type="InterPro" id="IPR047001">
    <property type="entry name" value="MnmG_C_subdom"/>
</dbReference>
<dbReference type="SUPFAM" id="SSF51905">
    <property type="entry name" value="FAD/NAD(P)-binding domain"/>
    <property type="match status" value="1"/>
</dbReference>
<feature type="binding site" evidence="11">
    <location>
        <begin position="277"/>
        <end position="291"/>
    </location>
    <ligand>
        <name>NAD(+)</name>
        <dbReference type="ChEBI" id="CHEBI:57540"/>
    </ligand>
</feature>
<dbReference type="InterPro" id="IPR004416">
    <property type="entry name" value="MnmG"/>
</dbReference>
<sequence length="628" mass="67527">MGADGTAPSSADVIVIGGGHAGCEAAHAAARCGARTVLVTHRFDTIGAMSCNPAIGGIGKGHLVREIDALGGLMGEVADASGIQFRLLNRSKGPAVRGPRTQADRKLYAAAMQARIGTCEGLSVVEGDVFDLDLGEANRVTGVVLGDGRRIACGAVVLTTGTFLSGLIHIGDRRIPAGRMGEDASLGLSGTLRRLGLALGRLKTGTPARLDGRTIDWASIDAQAADEVPVPFSYLTDRITVRQIECGVTRTTPETHRIIRDNIGRSALYSGQIEGVGPRYCPSIEDKIVKFGDRDGHQVFLEPEGLDDDTVYPNGLSTSLPEDVQLAFLRSIPGLERVEILKAGYAIEYDHVDPRELDRHLSVRRAAGLYLAGQINGTTGYEEAAAQGLLAGLNAALFAGKAEPVAIGRADAYLGVMVDDLTRTGVSEPYRMFTSRAEFRLSLRADNADRRLTPLAIRLGIAGKARTDAFLKSEEELARARAMLEERTLTPNEAARHGLSLNRDGRRRTGWQLLSQPEVDLARLAAIWPELAEITGPCAERTEIEAAYDVYLDRQRKDQDRLRRDENRAIPEGLDFDAMPGLSNELRQKLAARRPASLAEAERIDGMTPAALAIILLAIRRGEIARAA</sequence>
<evidence type="ECO:0000256" key="1">
    <source>
        <dbReference type="ARBA" id="ARBA00001974"/>
    </source>
</evidence>
<dbReference type="FunFam" id="1.10.150.570:FF:000001">
    <property type="entry name" value="tRNA uridine 5-carboxymethylaminomethyl modification enzyme MnmG"/>
    <property type="match status" value="1"/>
</dbReference>
<evidence type="ECO:0000256" key="4">
    <source>
        <dbReference type="ARBA" id="ARBA00020461"/>
    </source>
</evidence>
<keyword evidence="8 11" id="KW-0520">NAD</keyword>
<keyword evidence="7 11" id="KW-0274">FAD</keyword>
<dbReference type="OrthoDB" id="9815560at2"/>
<dbReference type="InterPro" id="IPR049312">
    <property type="entry name" value="GIDA_C_N"/>
</dbReference>
<dbReference type="AlphaFoldDB" id="A0A371X5N4"/>
<dbReference type="Proteomes" id="UP000264310">
    <property type="component" value="Unassembled WGS sequence"/>
</dbReference>
<dbReference type="SMART" id="SM01228">
    <property type="entry name" value="GIDA_assoc_3"/>
    <property type="match status" value="1"/>
</dbReference>
<evidence type="ECO:0000256" key="5">
    <source>
        <dbReference type="ARBA" id="ARBA00022630"/>
    </source>
</evidence>
<feature type="binding site" evidence="11">
    <location>
        <begin position="17"/>
        <end position="22"/>
    </location>
    <ligand>
        <name>FAD</name>
        <dbReference type="ChEBI" id="CHEBI:57692"/>
    </ligand>
</feature>
<evidence type="ECO:0000313" key="14">
    <source>
        <dbReference type="Proteomes" id="UP000264310"/>
    </source>
</evidence>
<accession>A0A371X5N4</accession>
<feature type="binding site" evidence="11">
    <location>
        <position position="185"/>
    </location>
    <ligand>
        <name>FAD</name>
        <dbReference type="ChEBI" id="CHEBI:57692"/>
    </ligand>
</feature>
<dbReference type="NCBIfam" id="TIGR00136">
    <property type="entry name" value="mnmG_gidA"/>
    <property type="match status" value="1"/>
</dbReference>
<dbReference type="PROSITE" id="PS01280">
    <property type="entry name" value="GIDA_1"/>
    <property type="match status" value="1"/>
</dbReference>
<evidence type="ECO:0000256" key="11">
    <source>
        <dbReference type="HAMAP-Rule" id="MF_00129"/>
    </source>
</evidence>
<dbReference type="InterPro" id="IPR002218">
    <property type="entry name" value="MnmG-rel"/>
</dbReference>
<evidence type="ECO:0000256" key="9">
    <source>
        <dbReference type="ARBA" id="ARBA00025948"/>
    </source>
</evidence>
<keyword evidence="14" id="KW-1185">Reference proteome</keyword>
<dbReference type="HAMAP" id="MF_00129">
    <property type="entry name" value="MnmG_GidA"/>
    <property type="match status" value="1"/>
</dbReference>
<dbReference type="Pfam" id="PF01134">
    <property type="entry name" value="GIDA"/>
    <property type="match status" value="1"/>
</dbReference>
<dbReference type="Gene3D" id="1.10.150.570">
    <property type="entry name" value="GidA associated domain, C-terminal subdomain"/>
    <property type="match status" value="1"/>
</dbReference>
<proteinExistence type="inferred from homology"/>
<dbReference type="InterPro" id="IPR044920">
    <property type="entry name" value="MnmG_C_subdom_sf"/>
</dbReference>
<dbReference type="GO" id="GO:0050660">
    <property type="term" value="F:flavin adenine dinucleotide binding"/>
    <property type="evidence" value="ECO:0007669"/>
    <property type="project" value="UniProtKB-UniRule"/>
</dbReference>
<keyword evidence="6 11" id="KW-0819">tRNA processing</keyword>
<dbReference type="GO" id="GO:0005829">
    <property type="term" value="C:cytosol"/>
    <property type="evidence" value="ECO:0007669"/>
    <property type="project" value="TreeGrafter"/>
</dbReference>
<comment type="function">
    <text evidence="2 11">NAD-binding protein involved in the addition of a carboxymethylaminomethyl (cmnm) group at the wobble position (U34) of certain tRNAs, forming tRNA-cmnm(5)s(2)U34.</text>
</comment>
<reference evidence="13 14" key="1">
    <citation type="submission" date="2018-08" db="EMBL/GenBank/DDBJ databases">
        <title>Fulvimarina sp. 85, whole genome shotgun sequence.</title>
        <authorList>
            <person name="Tuo L."/>
        </authorList>
    </citation>
    <scope>NUCLEOTIDE SEQUENCE [LARGE SCALE GENOMIC DNA]</scope>
    <source>
        <strain evidence="13 14">85</strain>
    </source>
</reference>
<keyword evidence="5 11" id="KW-0285">Flavoprotein</keyword>
<dbReference type="PANTHER" id="PTHR11806:SF0">
    <property type="entry name" value="PROTEIN MTO1 HOMOLOG, MITOCHONDRIAL"/>
    <property type="match status" value="1"/>
</dbReference>
<dbReference type="PANTHER" id="PTHR11806">
    <property type="entry name" value="GLUCOSE INHIBITED DIVISION PROTEIN A"/>
    <property type="match status" value="1"/>
</dbReference>
<feature type="domain" description="tRNA uridine 5-carboxymethylaminomethyl modification enzyme C-terminal subdomain" evidence="12">
    <location>
        <begin position="546"/>
        <end position="617"/>
    </location>
</feature>
<feature type="binding site" evidence="11">
    <location>
        <position position="129"/>
    </location>
    <ligand>
        <name>FAD</name>
        <dbReference type="ChEBI" id="CHEBI:57692"/>
    </ligand>
</feature>
<dbReference type="GO" id="GO:0002098">
    <property type="term" value="P:tRNA wobble uridine modification"/>
    <property type="evidence" value="ECO:0007669"/>
    <property type="project" value="InterPro"/>
</dbReference>
<evidence type="ECO:0000256" key="2">
    <source>
        <dbReference type="ARBA" id="ARBA00003717"/>
    </source>
</evidence>